<evidence type="ECO:0000259" key="7">
    <source>
        <dbReference type="Pfam" id="PF24986"/>
    </source>
</evidence>
<dbReference type="Gene3D" id="2.40.30.60">
    <property type="entry name" value="RimM"/>
    <property type="match status" value="1"/>
</dbReference>
<evidence type="ECO:0000313" key="9">
    <source>
        <dbReference type="Proteomes" id="UP001597546"/>
    </source>
</evidence>
<accession>A0ABW5TT18</accession>
<dbReference type="Proteomes" id="UP001597546">
    <property type="component" value="Unassembled WGS sequence"/>
</dbReference>
<dbReference type="HAMAP" id="MF_00014">
    <property type="entry name" value="Ribosome_mat_RimM"/>
    <property type="match status" value="1"/>
</dbReference>
<evidence type="ECO:0000259" key="6">
    <source>
        <dbReference type="Pfam" id="PF01782"/>
    </source>
</evidence>
<dbReference type="SUPFAM" id="SSF50447">
    <property type="entry name" value="Translation proteins"/>
    <property type="match status" value="1"/>
</dbReference>
<reference evidence="9" key="1">
    <citation type="journal article" date="2019" name="Int. J. Syst. Evol. Microbiol.">
        <title>The Global Catalogue of Microorganisms (GCM) 10K type strain sequencing project: providing services to taxonomists for standard genome sequencing and annotation.</title>
        <authorList>
            <consortium name="The Broad Institute Genomics Platform"/>
            <consortium name="The Broad Institute Genome Sequencing Center for Infectious Disease"/>
            <person name="Wu L."/>
            <person name="Ma J."/>
        </authorList>
    </citation>
    <scope>NUCLEOTIDE SEQUENCE [LARGE SCALE GENOMIC DNA]</scope>
    <source>
        <strain evidence="9">KCTC 42456</strain>
    </source>
</reference>
<dbReference type="PANTHER" id="PTHR33692:SF1">
    <property type="entry name" value="RIBOSOME MATURATION FACTOR RIMM"/>
    <property type="match status" value="1"/>
</dbReference>
<evidence type="ECO:0000256" key="2">
    <source>
        <dbReference type="ARBA" id="ARBA00022517"/>
    </source>
</evidence>
<gene>
    <name evidence="5 8" type="primary">rimM</name>
    <name evidence="8" type="ORF">ACFSSE_07990</name>
</gene>
<comment type="subcellular location">
    <subcellularLocation>
        <location evidence="5">Cytoplasm</location>
    </subcellularLocation>
</comment>
<evidence type="ECO:0000313" key="8">
    <source>
        <dbReference type="EMBL" id="MFD2731645.1"/>
    </source>
</evidence>
<evidence type="ECO:0000256" key="5">
    <source>
        <dbReference type="HAMAP-Rule" id="MF_00014"/>
    </source>
</evidence>
<name>A0ABW5TT18_9SPHI</name>
<comment type="similarity">
    <text evidence="5">Belongs to the RimM family.</text>
</comment>
<comment type="subunit">
    <text evidence="5">Binds ribosomal protein uS19.</text>
</comment>
<comment type="domain">
    <text evidence="5">The PRC barrel domain binds ribosomal protein uS19.</text>
</comment>
<dbReference type="InterPro" id="IPR056792">
    <property type="entry name" value="PRC_RimM"/>
</dbReference>
<proteinExistence type="inferred from homology"/>
<evidence type="ECO:0000256" key="3">
    <source>
        <dbReference type="ARBA" id="ARBA00022552"/>
    </source>
</evidence>
<keyword evidence="4 5" id="KW-0143">Chaperone</keyword>
<feature type="domain" description="Ribosome maturation factor RimM PRC barrel" evidence="7">
    <location>
        <begin position="102"/>
        <end position="168"/>
    </location>
</feature>
<dbReference type="PANTHER" id="PTHR33692">
    <property type="entry name" value="RIBOSOME MATURATION FACTOR RIMM"/>
    <property type="match status" value="1"/>
</dbReference>
<dbReference type="InterPro" id="IPR036976">
    <property type="entry name" value="RimM_N_sf"/>
</dbReference>
<keyword evidence="1 5" id="KW-0963">Cytoplasm</keyword>
<dbReference type="Pfam" id="PF24986">
    <property type="entry name" value="PRC_RimM"/>
    <property type="match status" value="1"/>
</dbReference>
<dbReference type="InterPro" id="IPR011033">
    <property type="entry name" value="PRC_barrel-like_sf"/>
</dbReference>
<dbReference type="SUPFAM" id="SSF50346">
    <property type="entry name" value="PRC-barrel domain"/>
    <property type="match status" value="1"/>
</dbReference>
<evidence type="ECO:0000256" key="4">
    <source>
        <dbReference type="ARBA" id="ARBA00023186"/>
    </source>
</evidence>
<comment type="caution">
    <text evidence="8">The sequence shown here is derived from an EMBL/GenBank/DDBJ whole genome shotgun (WGS) entry which is preliminary data.</text>
</comment>
<dbReference type="InterPro" id="IPR002676">
    <property type="entry name" value="RimM_N"/>
</dbReference>
<keyword evidence="3 5" id="KW-0698">rRNA processing</keyword>
<sequence>MKIEDCFEIGYISKTRGLKGEVQVAFTFDEPEKLKIKSVFIEINNKLIPFFVENYKIPMPMVGYFNFEDIDHIDKANHITKKKIYLLNRLKPKRKKGEFLFTDLIGFNAEDLQKGNLGEILEVREYPQQFLATVNYKETEVLIPLNEAFILEIDMDKKLVKFDLPEGLLELYLEG</sequence>
<dbReference type="EMBL" id="JBHULV010000024">
    <property type="protein sequence ID" value="MFD2731645.1"/>
    <property type="molecule type" value="Genomic_DNA"/>
</dbReference>
<dbReference type="Gene3D" id="2.30.30.240">
    <property type="entry name" value="PRC-barrel domain"/>
    <property type="match status" value="1"/>
</dbReference>
<protein>
    <recommendedName>
        <fullName evidence="5">Ribosome maturation factor RimM</fullName>
    </recommendedName>
</protein>
<keyword evidence="2 5" id="KW-0690">Ribosome biogenesis</keyword>
<comment type="function">
    <text evidence="5">An accessory protein needed during the final step in the assembly of 30S ribosomal subunit, possibly for assembly of the head region. Essential for efficient processing of 16S rRNA. May be needed both before and after RbfA during the maturation of 16S rRNA. It has affinity for free ribosomal 30S subunits but not for 70S ribosomes.</text>
</comment>
<dbReference type="Pfam" id="PF01782">
    <property type="entry name" value="RimM"/>
    <property type="match status" value="1"/>
</dbReference>
<dbReference type="RefSeq" id="WP_379045624.1">
    <property type="nucleotide sequence ID" value="NZ_JBHSKW010000056.1"/>
</dbReference>
<organism evidence="8 9">
    <name type="scientific">Pedobacter alpinus</name>
    <dbReference type="NCBI Taxonomy" id="1590643"/>
    <lineage>
        <taxon>Bacteria</taxon>
        <taxon>Pseudomonadati</taxon>
        <taxon>Bacteroidota</taxon>
        <taxon>Sphingobacteriia</taxon>
        <taxon>Sphingobacteriales</taxon>
        <taxon>Sphingobacteriaceae</taxon>
        <taxon>Pedobacter</taxon>
    </lineage>
</organism>
<feature type="domain" description="RimM N-terminal" evidence="6">
    <location>
        <begin position="9"/>
        <end position="86"/>
    </location>
</feature>
<dbReference type="NCBIfam" id="TIGR02273">
    <property type="entry name" value="16S_RimM"/>
    <property type="match status" value="1"/>
</dbReference>
<evidence type="ECO:0000256" key="1">
    <source>
        <dbReference type="ARBA" id="ARBA00022490"/>
    </source>
</evidence>
<dbReference type="InterPro" id="IPR011961">
    <property type="entry name" value="RimM"/>
</dbReference>
<dbReference type="InterPro" id="IPR009000">
    <property type="entry name" value="Transl_B-barrel_sf"/>
</dbReference>
<keyword evidence="9" id="KW-1185">Reference proteome</keyword>